<evidence type="ECO:0000313" key="3">
    <source>
        <dbReference type="EMBL" id="KRN04061.1"/>
    </source>
</evidence>
<evidence type="ECO:0000313" key="4">
    <source>
        <dbReference type="Proteomes" id="UP000051378"/>
    </source>
</evidence>
<evidence type="ECO:0000256" key="1">
    <source>
        <dbReference type="ARBA" id="ARBA00022729"/>
    </source>
</evidence>
<keyword evidence="1" id="KW-0732">Signal</keyword>
<proteinExistence type="predicted"/>
<dbReference type="Pfam" id="PF16729">
    <property type="entry name" value="DUF5067"/>
    <property type="match status" value="1"/>
</dbReference>
<dbReference type="PATRIC" id="fig|1423744.4.peg.608"/>
<dbReference type="InterPro" id="IPR031989">
    <property type="entry name" value="DUF5067"/>
</dbReference>
<dbReference type="AlphaFoldDB" id="A0A0R2DV17"/>
<dbReference type="Gene3D" id="2.60.40.1240">
    <property type="match status" value="1"/>
</dbReference>
<reference evidence="3 4" key="1">
    <citation type="journal article" date="2015" name="Genome Announc.">
        <title>Expanding the biotechnology potential of lactobacilli through comparative genomics of 213 strains and associated genera.</title>
        <authorList>
            <person name="Sun Z."/>
            <person name="Harris H.M."/>
            <person name="McCann A."/>
            <person name="Guo C."/>
            <person name="Argimon S."/>
            <person name="Zhang W."/>
            <person name="Yang X."/>
            <person name="Jeffery I.B."/>
            <person name="Cooney J.C."/>
            <person name="Kagawa T.F."/>
            <person name="Liu W."/>
            <person name="Song Y."/>
            <person name="Salvetti E."/>
            <person name="Wrobel A."/>
            <person name="Rasinkangas P."/>
            <person name="Parkhill J."/>
            <person name="Rea M.C."/>
            <person name="O'Sullivan O."/>
            <person name="Ritari J."/>
            <person name="Douillard F.P."/>
            <person name="Paul Ross R."/>
            <person name="Yang R."/>
            <person name="Briner A.E."/>
            <person name="Felis G.E."/>
            <person name="de Vos W.M."/>
            <person name="Barrangou R."/>
            <person name="Klaenhammer T.R."/>
            <person name="Caufield P.W."/>
            <person name="Cui Y."/>
            <person name="Zhang H."/>
            <person name="O'Toole P.W."/>
        </authorList>
    </citation>
    <scope>NUCLEOTIDE SEQUENCE [LARGE SCALE GENOMIC DNA]</scope>
    <source>
        <strain evidence="3 4">DSM 23037</strain>
    </source>
</reference>
<protein>
    <recommendedName>
        <fullName evidence="2">DUF5067 domain-containing protein</fullName>
    </recommendedName>
</protein>
<dbReference type="InterPro" id="IPR029050">
    <property type="entry name" value="Immunoprotect_excell_Ig-like"/>
</dbReference>
<gene>
    <name evidence="3" type="ORF">FC86_GL000591</name>
</gene>
<sequence>MKKIHWILIAAVGLVLLRLGVNSYAHHTQQEEVLATELSKNTSFANGIAQTNYATVEITGHQIIKPDKNRELYKDSTLMLINFKATNKAFEEGPMTPDFLFSTAFAGTQEDKANKSEQGLDTLSVEYLGIHNSEDRVEIGQTAEGSVAFVIRDNSRPLKLVAHNFAIKDIGYQYLPLQ</sequence>
<name>A0A0R2DV17_9LACO</name>
<feature type="domain" description="DUF5067" evidence="2">
    <location>
        <begin position="40"/>
        <end position="162"/>
    </location>
</feature>
<dbReference type="RefSeq" id="WP_056974807.1">
    <property type="nucleotide sequence ID" value="NZ_AYZL01000019.1"/>
</dbReference>
<comment type="caution">
    <text evidence="3">The sequence shown here is derived from an EMBL/GenBank/DDBJ whole genome shotgun (WGS) entry which is preliminary data.</text>
</comment>
<evidence type="ECO:0000259" key="2">
    <source>
        <dbReference type="Pfam" id="PF16729"/>
    </source>
</evidence>
<organism evidence="3 4">
    <name type="scientific">Holzapfeliella floricola DSM 23037 = JCM 16512</name>
    <dbReference type="NCBI Taxonomy" id="1423744"/>
    <lineage>
        <taxon>Bacteria</taxon>
        <taxon>Bacillati</taxon>
        <taxon>Bacillota</taxon>
        <taxon>Bacilli</taxon>
        <taxon>Lactobacillales</taxon>
        <taxon>Lactobacillaceae</taxon>
        <taxon>Holzapfeliella</taxon>
    </lineage>
</organism>
<accession>A0A0R2DV17</accession>
<keyword evidence="4" id="KW-1185">Reference proteome</keyword>
<dbReference type="EMBL" id="AYZL01000019">
    <property type="protein sequence ID" value="KRN04061.1"/>
    <property type="molecule type" value="Genomic_DNA"/>
</dbReference>
<dbReference type="Proteomes" id="UP000051378">
    <property type="component" value="Unassembled WGS sequence"/>
</dbReference>